<dbReference type="Pfam" id="PF07833">
    <property type="entry name" value="Cu_amine_oxidN1"/>
    <property type="match status" value="1"/>
</dbReference>
<organism evidence="4 5">
    <name type="scientific">Thermoanaerobacter uzonensis DSM 18761</name>
    <dbReference type="NCBI Taxonomy" id="1123369"/>
    <lineage>
        <taxon>Bacteria</taxon>
        <taxon>Bacillati</taxon>
        <taxon>Bacillota</taxon>
        <taxon>Clostridia</taxon>
        <taxon>Thermoanaerobacterales</taxon>
        <taxon>Thermoanaerobacteraceae</taxon>
        <taxon>Thermoanaerobacter</taxon>
    </lineage>
</organism>
<dbReference type="Pfam" id="PF09992">
    <property type="entry name" value="NAGPA"/>
    <property type="match status" value="1"/>
</dbReference>
<dbReference type="InterPro" id="IPR012854">
    <property type="entry name" value="Cu_amine_oxidase-like_N"/>
</dbReference>
<sequence length="469" mass="51245">MKRALSAAFLGFLLLYFAFPSSSFADSYYKGFLYTYQNNTYMMVPARGVFQSMGAEVKWFGDTQTVEITKDDLKIVLQINSTKAVVNGKSVEMPVPAIIKNDSTFLPLRFLAELIGGNKVKWENATQTAVIPFNDSAIFVRAVDYDAEIQSFSTKINGISVTGVKIPYNSPYKPAVVLANNQIGTTQSLYDMAKSYNASAAINGTFFSAYNGRPDPWNTIIKSGKVVHVGNIGTVFGFTADGRVKMEKLRIKIEGSTNGSYSWPNNWYAYGFNHTPNGNGVYIFTPEWGTHLGFNYGINVVVENGVVKDIKENQDVNIPANGYVINLTGSEEYLARVFEVGKTVEYRIVYTDADGNKVDWSDVVEAVGAGPTLVKNGEINVDPAGEGFTEAKILSLSFARSAIGVTPQGDILLVTVPNATVYQLAQIMKQLGAYNAINLDGGASSGLYFKGKYLTTPGRNLSNALIFYK</sequence>
<feature type="domain" description="Copper amine oxidase-like N-terminal" evidence="2">
    <location>
        <begin position="36"/>
        <end position="131"/>
    </location>
</feature>
<evidence type="ECO:0000259" key="3">
    <source>
        <dbReference type="Pfam" id="PF09992"/>
    </source>
</evidence>
<dbReference type="InterPro" id="IPR018711">
    <property type="entry name" value="NAGPA"/>
</dbReference>
<dbReference type="InterPro" id="IPR036582">
    <property type="entry name" value="Mao_N_sf"/>
</dbReference>
<dbReference type="AlphaFoldDB" id="A0A1M5ADZ6"/>
<gene>
    <name evidence="4" type="ORF">SAMN02745195_02271</name>
</gene>
<feature type="domain" description="Phosphodiester glycosidase" evidence="3">
    <location>
        <begin position="297"/>
        <end position="467"/>
    </location>
</feature>
<evidence type="ECO:0000313" key="4">
    <source>
        <dbReference type="EMBL" id="SHF28347.1"/>
    </source>
</evidence>
<reference evidence="5" key="1">
    <citation type="submission" date="2016-11" db="EMBL/GenBank/DDBJ databases">
        <authorList>
            <person name="Varghese N."/>
            <person name="Submissions S."/>
        </authorList>
    </citation>
    <scope>NUCLEOTIDE SEQUENCE [LARGE SCALE GENOMIC DNA]</scope>
    <source>
        <strain evidence="5">DSM 18761</strain>
    </source>
</reference>
<feature type="signal peptide" evidence="1">
    <location>
        <begin position="1"/>
        <end position="25"/>
    </location>
</feature>
<dbReference type="SUPFAM" id="SSF55383">
    <property type="entry name" value="Copper amine oxidase, domain N"/>
    <property type="match status" value="1"/>
</dbReference>
<feature type="chain" id="PRO_5012883564" evidence="1">
    <location>
        <begin position="26"/>
        <end position="469"/>
    </location>
</feature>
<accession>A0A1M5ADZ6</accession>
<dbReference type="PANTHER" id="PTHR40446:SF2">
    <property type="entry name" value="N-ACETYLGLUCOSAMINE-1-PHOSPHODIESTER ALPHA-N-ACETYLGLUCOSAMINIDASE"/>
    <property type="match status" value="1"/>
</dbReference>
<dbReference type="Gene3D" id="3.30.457.10">
    <property type="entry name" value="Copper amine oxidase-like, N-terminal domain"/>
    <property type="match status" value="1"/>
</dbReference>
<evidence type="ECO:0000256" key="1">
    <source>
        <dbReference type="SAM" id="SignalP"/>
    </source>
</evidence>
<dbReference type="Proteomes" id="UP000184127">
    <property type="component" value="Unassembled WGS sequence"/>
</dbReference>
<evidence type="ECO:0000313" key="5">
    <source>
        <dbReference type="Proteomes" id="UP000184127"/>
    </source>
</evidence>
<evidence type="ECO:0000259" key="2">
    <source>
        <dbReference type="Pfam" id="PF07833"/>
    </source>
</evidence>
<dbReference type="RefSeq" id="WP_072969467.1">
    <property type="nucleotide sequence ID" value="NZ_FQUR01000022.1"/>
</dbReference>
<name>A0A1M5ADZ6_9THEO</name>
<keyword evidence="5" id="KW-1185">Reference proteome</keyword>
<proteinExistence type="predicted"/>
<dbReference type="EMBL" id="FQUR01000022">
    <property type="protein sequence ID" value="SHF28347.1"/>
    <property type="molecule type" value="Genomic_DNA"/>
</dbReference>
<keyword evidence="1" id="KW-0732">Signal</keyword>
<protein>
    <submittedName>
        <fullName evidence="4">Copper amine oxidase N-terminal domain-containing protein</fullName>
    </submittedName>
</protein>
<dbReference type="PANTHER" id="PTHR40446">
    <property type="entry name" value="N-ACETYLGLUCOSAMINE-1-PHOSPHODIESTER ALPHA-N-ACETYLGLUCOSAMINIDASE"/>
    <property type="match status" value="1"/>
</dbReference>